<feature type="domain" description="Bacterial purine repressor N-terminal" evidence="7">
    <location>
        <begin position="5"/>
        <end position="72"/>
    </location>
</feature>
<comment type="subunit">
    <text evidence="1">Homodimer.</text>
</comment>
<evidence type="ECO:0000256" key="3">
    <source>
        <dbReference type="ARBA" id="ARBA00023125"/>
    </source>
</evidence>
<dbReference type="InterPro" id="IPR015265">
    <property type="entry name" value="PuR_N"/>
</dbReference>
<evidence type="ECO:0000313" key="9">
    <source>
        <dbReference type="Proteomes" id="UP000824140"/>
    </source>
</evidence>
<feature type="domain" description="Phosphoribosyltransferase" evidence="6">
    <location>
        <begin position="114"/>
        <end position="266"/>
    </location>
</feature>
<dbReference type="InterPro" id="IPR029057">
    <property type="entry name" value="PRTase-like"/>
</dbReference>
<evidence type="ECO:0000256" key="1">
    <source>
        <dbReference type="ARBA" id="ARBA00011738"/>
    </source>
</evidence>
<dbReference type="InterPro" id="IPR036388">
    <property type="entry name" value="WH-like_DNA-bd_sf"/>
</dbReference>
<dbReference type="GO" id="GO:0003677">
    <property type="term" value="F:DNA binding"/>
    <property type="evidence" value="ECO:0007669"/>
    <property type="project" value="UniProtKB-KW"/>
</dbReference>
<dbReference type="PANTHER" id="PTHR43864">
    <property type="entry name" value="HYPOXANTHINE/GUANINE PHOSPHORIBOSYLTRANSFERASE"/>
    <property type="match status" value="1"/>
</dbReference>
<dbReference type="Proteomes" id="UP000824140">
    <property type="component" value="Unassembled WGS sequence"/>
</dbReference>
<proteinExistence type="inferred from homology"/>
<dbReference type="EMBL" id="DVJN01000155">
    <property type="protein sequence ID" value="HIS92880.1"/>
    <property type="molecule type" value="Genomic_DNA"/>
</dbReference>
<protein>
    <submittedName>
        <fullName evidence="8">Pur operon repressor</fullName>
    </submittedName>
</protein>
<evidence type="ECO:0000259" key="7">
    <source>
        <dbReference type="Pfam" id="PF09182"/>
    </source>
</evidence>
<evidence type="ECO:0000259" key="6">
    <source>
        <dbReference type="Pfam" id="PF00156"/>
    </source>
</evidence>
<dbReference type="Gene3D" id="1.10.10.10">
    <property type="entry name" value="Winged helix-like DNA-binding domain superfamily/Winged helix DNA-binding domain"/>
    <property type="match status" value="1"/>
</dbReference>
<evidence type="ECO:0000256" key="2">
    <source>
        <dbReference type="ARBA" id="ARBA00023015"/>
    </source>
</evidence>
<dbReference type="Gene3D" id="3.40.50.2020">
    <property type="match status" value="1"/>
</dbReference>
<dbReference type="GO" id="GO:0045892">
    <property type="term" value="P:negative regulation of DNA-templated transcription"/>
    <property type="evidence" value="ECO:0007669"/>
    <property type="project" value="InterPro"/>
</dbReference>
<dbReference type="InterPro" id="IPR036390">
    <property type="entry name" value="WH_DNA-bd_sf"/>
</dbReference>
<comment type="similarity">
    <text evidence="5">Belongs to the purine/pyrimidine phosphoribosyltransferase family. PurR subfamily.</text>
</comment>
<keyword evidence="3" id="KW-0238">DNA-binding</keyword>
<evidence type="ECO:0000313" key="8">
    <source>
        <dbReference type="EMBL" id="HIS92880.1"/>
    </source>
</evidence>
<dbReference type="NCBIfam" id="TIGR01743">
    <property type="entry name" value="purR_Bsub"/>
    <property type="match status" value="1"/>
</dbReference>
<dbReference type="PANTHER" id="PTHR43864:SF2">
    <property type="entry name" value="PUR OPERON REPRESSOR"/>
    <property type="match status" value="1"/>
</dbReference>
<comment type="caution">
    <text evidence="8">The sequence shown here is derived from an EMBL/GenBank/DDBJ whole genome shotgun (WGS) entry which is preliminary data.</text>
</comment>
<dbReference type="CDD" id="cd06223">
    <property type="entry name" value="PRTases_typeI"/>
    <property type="match status" value="1"/>
</dbReference>
<dbReference type="AlphaFoldDB" id="A0A9D1G1R1"/>
<evidence type="ECO:0000256" key="4">
    <source>
        <dbReference type="ARBA" id="ARBA00023163"/>
    </source>
</evidence>
<reference evidence="8" key="1">
    <citation type="submission" date="2020-10" db="EMBL/GenBank/DDBJ databases">
        <authorList>
            <person name="Gilroy R."/>
        </authorList>
    </citation>
    <scope>NUCLEOTIDE SEQUENCE</scope>
    <source>
        <strain evidence="8">13766</strain>
    </source>
</reference>
<name>A0A9D1G1R1_9FIRM</name>
<evidence type="ECO:0000256" key="5">
    <source>
        <dbReference type="ARBA" id="ARBA00049656"/>
    </source>
</evidence>
<dbReference type="GO" id="GO:0045982">
    <property type="term" value="P:negative regulation of purine nucleobase metabolic process"/>
    <property type="evidence" value="ECO:0007669"/>
    <property type="project" value="InterPro"/>
</dbReference>
<keyword evidence="4" id="KW-0804">Transcription</keyword>
<accession>A0A9D1G1R1</accession>
<dbReference type="Pfam" id="PF00156">
    <property type="entry name" value="Pribosyltran"/>
    <property type="match status" value="1"/>
</dbReference>
<organism evidence="8 9">
    <name type="scientific">Candidatus Alectryocaccomicrobium excrementavium</name>
    <dbReference type="NCBI Taxonomy" id="2840668"/>
    <lineage>
        <taxon>Bacteria</taxon>
        <taxon>Bacillati</taxon>
        <taxon>Bacillota</taxon>
        <taxon>Clostridia</taxon>
        <taxon>Candidatus Alectryocaccomicrobium</taxon>
    </lineage>
</organism>
<dbReference type="InterPro" id="IPR000836">
    <property type="entry name" value="PRTase_dom"/>
</dbReference>
<dbReference type="SUPFAM" id="SSF46785">
    <property type="entry name" value="Winged helix' DNA-binding domain"/>
    <property type="match status" value="1"/>
</dbReference>
<keyword evidence="2" id="KW-0805">Transcription regulation</keyword>
<sequence>MEKVKRNVRMAVIAQRLTDTPNQIHTLNEFASLFGAAKSTISEDITLLAEAFGQYGGGAIETVPGAAGGVRYRSILSRAQMEETVFSLSERLRDPARILPGGFLYTSDLSSDPGMATRVGAIFATLFLPEQPEAVLTMETKGIPIALMTAKHLSVPLLIARRDSRAYEGSAVKINYVAGPNGDRVETMTLERRAIAPGQRILIVDDFAKNGGTLNGMADLVNEFQAHVVGVGVMVAARELHLRHAHNVRPLVRVRNMERFHEGVEVEPIRF</sequence>
<dbReference type="InterPro" id="IPR050118">
    <property type="entry name" value="Pur/Pyrimidine_PRTase"/>
</dbReference>
<dbReference type="InterPro" id="IPR010078">
    <property type="entry name" value="PurR_Bsub"/>
</dbReference>
<dbReference type="Pfam" id="PF09182">
    <property type="entry name" value="PuR_N"/>
    <property type="match status" value="1"/>
</dbReference>
<dbReference type="SUPFAM" id="SSF53271">
    <property type="entry name" value="PRTase-like"/>
    <property type="match status" value="1"/>
</dbReference>
<gene>
    <name evidence="8" type="primary">purR</name>
    <name evidence="8" type="ORF">IAA84_07705</name>
</gene>
<reference evidence="8" key="2">
    <citation type="journal article" date="2021" name="PeerJ">
        <title>Extensive microbial diversity within the chicken gut microbiome revealed by metagenomics and culture.</title>
        <authorList>
            <person name="Gilroy R."/>
            <person name="Ravi A."/>
            <person name="Getino M."/>
            <person name="Pursley I."/>
            <person name="Horton D.L."/>
            <person name="Alikhan N.F."/>
            <person name="Baker D."/>
            <person name="Gharbi K."/>
            <person name="Hall N."/>
            <person name="Watson M."/>
            <person name="Adriaenssens E.M."/>
            <person name="Foster-Nyarko E."/>
            <person name="Jarju S."/>
            <person name="Secka A."/>
            <person name="Antonio M."/>
            <person name="Oren A."/>
            <person name="Chaudhuri R.R."/>
            <person name="La Ragione R."/>
            <person name="Hildebrand F."/>
            <person name="Pallen M.J."/>
        </authorList>
    </citation>
    <scope>NUCLEOTIDE SEQUENCE</scope>
    <source>
        <strain evidence="8">13766</strain>
    </source>
</reference>